<accession>A0A445E701</accession>
<dbReference type="AlphaFoldDB" id="A0A445E701"/>
<sequence>MILNSSCCLIKLSKNMVSDRRELFLSLAGLMNSKRFWMVAMKEG</sequence>
<proteinExistence type="predicted"/>
<dbReference type="Proteomes" id="UP000289738">
    <property type="component" value="Chromosome A02"/>
</dbReference>
<name>A0A445E701_ARAHY</name>
<comment type="caution">
    <text evidence="1">The sequence shown here is derived from an EMBL/GenBank/DDBJ whole genome shotgun (WGS) entry which is preliminary data.</text>
</comment>
<evidence type="ECO:0000313" key="2">
    <source>
        <dbReference type="Proteomes" id="UP000289738"/>
    </source>
</evidence>
<keyword evidence="2" id="KW-1185">Reference proteome</keyword>
<reference evidence="1 2" key="1">
    <citation type="submission" date="2019-01" db="EMBL/GenBank/DDBJ databases">
        <title>Sequencing of cultivated peanut Arachis hypogaea provides insights into genome evolution and oil improvement.</title>
        <authorList>
            <person name="Chen X."/>
        </authorList>
    </citation>
    <scope>NUCLEOTIDE SEQUENCE [LARGE SCALE GENOMIC DNA]</scope>
    <source>
        <strain evidence="2">cv. Fuhuasheng</strain>
        <tissue evidence="1">Leaves</tissue>
    </source>
</reference>
<gene>
    <name evidence="1" type="ORF">Ahy_A02g005511</name>
</gene>
<protein>
    <submittedName>
        <fullName evidence="1">Uncharacterized protein</fullName>
    </submittedName>
</protein>
<organism evidence="1 2">
    <name type="scientific">Arachis hypogaea</name>
    <name type="common">Peanut</name>
    <dbReference type="NCBI Taxonomy" id="3818"/>
    <lineage>
        <taxon>Eukaryota</taxon>
        <taxon>Viridiplantae</taxon>
        <taxon>Streptophyta</taxon>
        <taxon>Embryophyta</taxon>
        <taxon>Tracheophyta</taxon>
        <taxon>Spermatophyta</taxon>
        <taxon>Magnoliopsida</taxon>
        <taxon>eudicotyledons</taxon>
        <taxon>Gunneridae</taxon>
        <taxon>Pentapetalae</taxon>
        <taxon>rosids</taxon>
        <taxon>fabids</taxon>
        <taxon>Fabales</taxon>
        <taxon>Fabaceae</taxon>
        <taxon>Papilionoideae</taxon>
        <taxon>50 kb inversion clade</taxon>
        <taxon>dalbergioids sensu lato</taxon>
        <taxon>Dalbergieae</taxon>
        <taxon>Pterocarpus clade</taxon>
        <taxon>Arachis</taxon>
    </lineage>
</organism>
<dbReference type="EMBL" id="SDMP01000002">
    <property type="protein sequence ID" value="RYR71228.1"/>
    <property type="molecule type" value="Genomic_DNA"/>
</dbReference>
<evidence type="ECO:0000313" key="1">
    <source>
        <dbReference type="EMBL" id="RYR71228.1"/>
    </source>
</evidence>